<organism evidence="2 3">
    <name type="scientific">Actinocorallia libanotica</name>
    <dbReference type="NCBI Taxonomy" id="46162"/>
    <lineage>
        <taxon>Bacteria</taxon>
        <taxon>Bacillati</taxon>
        <taxon>Actinomycetota</taxon>
        <taxon>Actinomycetes</taxon>
        <taxon>Streptosporangiales</taxon>
        <taxon>Thermomonosporaceae</taxon>
        <taxon>Actinocorallia</taxon>
    </lineage>
</organism>
<sequence>MTLFRVFVRGAVALTAMSLLYPAQPALAADFVELPRLVRAGSDHQSDLASDINFWTVKELAKSDNGGLNADGVDATPPPGGWDDRSRPWAGSGLVSRTAGRLFTRYRGSFDGKIVKSSCSANVVTSGNKRTIVAAAHCFKVSSQFRGGLYGDDIAFNTVFIPGYDGSSLVRDSTDTALPGPAVAPYGVWAVTRAWITNTWNQNDYWGLGGDVAMATVERLGDTTGIEDVTGAQDIAFGVDTNPHDAYQFGYPADNYRNWYRPADVTGTAKVPVELRRRFDGRTLMYARGTTYDDAQLGGYGHDMISAMSPGSSGGPWLVDFDPATGTGTQIAVTSRFTNETGDAPFIDLAGGPGWSEGPASVGAGFGPLSQSMYDHVQTATP</sequence>
<dbReference type="InterPro" id="IPR009003">
    <property type="entry name" value="Peptidase_S1_PA"/>
</dbReference>
<feature type="chain" id="PRO_5045558259" evidence="1">
    <location>
        <begin position="29"/>
        <end position="382"/>
    </location>
</feature>
<accession>A0ABP4BT78</accession>
<gene>
    <name evidence="2" type="ORF">GCM10009550_37040</name>
</gene>
<reference evidence="3" key="1">
    <citation type="journal article" date="2019" name="Int. J. Syst. Evol. Microbiol.">
        <title>The Global Catalogue of Microorganisms (GCM) 10K type strain sequencing project: providing services to taxonomists for standard genome sequencing and annotation.</title>
        <authorList>
            <consortium name="The Broad Institute Genomics Platform"/>
            <consortium name="The Broad Institute Genome Sequencing Center for Infectious Disease"/>
            <person name="Wu L."/>
            <person name="Ma J."/>
        </authorList>
    </citation>
    <scope>NUCLEOTIDE SEQUENCE [LARGE SCALE GENOMIC DNA]</scope>
    <source>
        <strain evidence="3">JCM 10696</strain>
    </source>
</reference>
<evidence type="ECO:0000313" key="3">
    <source>
        <dbReference type="Proteomes" id="UP001500665"/>
    </source>
</evidence>
<dbReference type="InterPro" id="IPR043504">
    <property type="entry name" value="Peptidase_S1_PA_chymotrypsin"/>
</dbReference>
<keyword evidence="3" id="KW-1185">Reference proteome</keyword>
<feature type="signal peptide" evidence="1">
    <location>
        <begin position="1"/>
        <end position="28"/>
    </location>
</feature>
<keyword evidence="1" id="KW-0732">Signal</keyword>
<comment type="caution">
    <text evidence="2">The sequence shown here is derived from an EMBL/GenBank/DDBJ whole genome shotgun (WGS) entry which is preliminary data.</text>
</comment>
<dbReference type="EMBL" id="BAAAHH010000014">
    <property type="protein sequence ID" value="GAA0954153.1"/>
    <property type="molecule type" value="Genomic_DNA"/>
</dbReference>
<evidence type="ECO:0000313" key="2">
    <source>
        <dbReference type="EMBL" id="GAA0954153.1"/>
    </source>
</evidence>
<protein>
    <submittedName>
        <fullName evidence="2">Peptidase</fullName>
    </submittedName>
</protein>
<dbReference type="Gene3D" id="2.40.10.10">
    <property type="entry name" value="Trypsin-like serine proteases"/>
    <property type="match status" value="2"/>
</dbReference>
<name>A0ABP4BT78_9ACTN</name>
<dbReference type="RefSeq" id="WP_344242091.1">
    <property type="nucleotide sequence ID" value="NZ_BAAAHH010000014.1"/>
</dbReference>
<proteinExistence type="predicted"/>
<dbReference type="SUPFAM" id="SSF50494">
    <property type="entry name" value="Trypsin-like serine proteases"/>
    <property type="match status" value="1"/>
</dbReference>
<dbReference type="Proteomes" id="UP001500665">
    <property type="component" value="Unassembled WGS sequence"/>
</dbReference>
<evidence type="ECO:0000256" key="1">
    <source>
        <dbReference type="SAM" id="SignalP"/>
    </source>
</evidence>